<organism evidence="1 2">
    <name type="scientific">Streptomyces kaniharaensis</name>
    <dbReference type="NCBI Taxonomy" id="212423"/>
    <lineage>
        <taxon>Bacteria</taxon>
        <taxon>Bacillati</taxon>
        <taxon>Actinomycetota</taxon>
        <taxon>Actinomycetes</taxon>
        <taxon>Kitasatosporales</taxon>
        <taxon>Streptomycetaceae</taxon>
        <taxon>Streptomyces</taxon>
    </lineage>
</organism>
<dbReference type="RefSeq" id="WP_153467183.1">
    <property type="nucleotide sequence ID" value="NZ_WBOF01000002.1"/>
</dbReference>
<dbReference type="OrthoDB" id="4253746at2"/>
<sequence length="194" mass="21444">MDYVEEVGTIIGPPSGPGVPAECWRELEAELRVELPSDFKALAERYAPMQIGRSIWLQSPATTAHNLAVYMRETVAAYQDCGFSDENFPEFPVAPGFGAPDGLIPITPTTHGESVFLARSDTAYGWCVVVFVGDYDEFYRYDLTFSEWFYRYLRGDDMAGPGGGQDFSNPIALRDFHVPPGTAPVERFGPVRGS</sequence>
<comment type="caution">
    <text evidence="1">The sequence shown here is derived from an EMBL/GenBank/DDBJ whole genome shotgun (WGS) entry which is preliminary data.</text>
</comment>
<proteinExistence type="predicted"/>
<gene>
    <name evidence="1" type="ORF">F7Q99_30365</name>
</gene>
<protein>
    <submittedName>
        <fullName evidence="1">SMI1/KNR4 family protein</fullName>
    </submittedName>
</protein>
<dbReference type="SUPFAM" id="SSF160631">
    <property type="entry name" value="SMI1/KNR4-like"/>
    <property type="match status" value="1"/>
</dbReference>
<evidence type="ECO:0000313" key="2">
    <source>
        <dbReference type="Proteomes" id="UP000450000"/>
    </source>
</evidence>
<dbReference type="Proteomes" id="UP000450000">
    <property type="component" value="Unassembled WGS sequence"/>
</dbReference>
<dbReference type="EMBL" id="WBOF01000002">
    <property type="protein sequence ID" value="MQS16391.1"/>
    <property type="molecule type" value="Genomic_DNA"/>
</dbReference>
<dbReference type="Pfam" id="PF14568">
    <property type="entry name" value="SUKH_6"/>
    <property type="match status" value="1"/>
</dbReference>
<accession>A0A6N7KY14</accession>
<dbReference type="InterPro" id="IPR037883">
    <property type="entry name" value="Knr4/Smi1-like_sf"/>
</dbReference>
<name>A0A6N7KY14_9ACTN</name>
<reference evidence="1 2" key="1">
    <citation type="submission" date="2019-09" db="EMBL/GenBank/DDBJ databases">
        <title>Genome Sequences of Streptomyces kaniharaensis ATCC 21070.</title>
        <authorList>
            <person name="Zhu W."/>
            <person name="De Crecy-Lagard V."/>
            <person name="Richards N.G."/>
        </authorList>
    </citation>
    <scope>NUCLEOTIDE SEQUENCE [LARGE SCALE GENOMIC DNA]</scope>
    <source>
        <strain evidence="1 2">SF-557</strain>
    </source>
</reference>
<keyword evidence="2" id="KW-1185">Reference proteome</keyword>
<evidence type="ECO:0000313" key="1">
    <source>
        <dbReference type="EMBL" id="MQS16391.1"/>
    </source>
</evidence>
<dbReference type="AlphaFoldDB" id="A0A6N7KY14"/>
<dbReference type="Gene3D" id="3.40.1580.10">
    <property type="entry name" value="SMI1/KNR4-like"/>
    <property type="match status" value="1"/>
</dbReference>